<feature type="domain" description="DUF2231" evidence="2">
    <location>
        <begin position="12"/>
        <end position="148"/>
    </location>
</feature>
<dbReference type="Proteomes" id="UP000479132">
    <property type="component" value="Unassembled WGS sequence"/>
</dbReference>
<keyword evidence="1" id="KW-0472">Membrane</keyword>
<evidence type="ECO:0000313" key="3">
    <source>
        <dbReference type="EMBL" id="NGP88620.1"/>
    </source>
</evidence>
<dbReference type="AlphaFoldDB" id="A0A6M1TJ32"/>
<keyword evidence="1" id="KW-0812">Transmembrane</keyword>
<dbReference type="Pfam" id="PF09990">
    <property type="entry name" value="DUF2231"/>
    <property type="match status" value="1"/>
</dbReference>
<feature type="transmembrane region" description="Helical" evidence="1">
    <location>
        <begin position="84"/>
        <end position="104"/>
    </location>
</feature>
<gene>
    <name evidence="3" type="ORF">G3569_09650</name>
</gene>
<comment type="caution">
    <text evidence="3">The sequence shown here is derived from an EMBL/GenBank/DDBJ whole genome shotgun (WGS) entry which is preliminary data.</text>
</comment>
<evidence type="ECO:0000259" key="2">
    <source>
        <dbReference type="Pfam" id="PF09990"/>
    </source>
</evidence>
<dbReference type="EMBL" id="JAALLS010000011">
    <property type="protein sequence ID" value="NGP88620.1"/>
    <property type="molecule type" value="Genomic_DNA"/>
</dbReference>
<keyword evidence="1" id="KW-1133">Transmembrane helix</keyword>
<feature type="transmembrane region" description="Helical" evidence="1">
    <location>
        <begin position="52"/>
        <end position="72"/>
    </location>
</feature>
<feature type="transmembrane region" description="Helical" evidence="1">
    <location>
        <begin position="20"/>
        <end position="40"/>
    </location>
</feature>
<organism evidence="3 4">
    <name type="scientific">Fodinibius halophilus</name>
    <dbReference type="NCBI Taxonomy" id="1736908"/>
    <lineage>
        <taxon>Bacteria</taxon>
        <taxon>Pseudomonadati</taxon>
        <taxon>Balneolota</taxon>
        <taxon>Balneolia</taxon>
        <taxon>Balneolales</taxon>
        <taxon>Balneolaceae</taxon>
        <taxon>Fodinibius</taxon>
    </lineage>
</organism>
<evidence type="ECO:0000256" key="1">
    <source>
        <dbReference type="SAM" id="Phobius"/>
    </source>
</evidence>
<accession>A0A6M1TJ32</accession>
<dbReference type="InterPro" id="IPR019251">
    <property type="entry name" value="DUF2231_TM"/>
</dbReference>
<reference evidence="3 4" key="1">
    <citation type="submission" date="2020-02" db="EMBL/GenBank/DDBJ databases">
        <title>Aliifodinibius halophilus 2W32, complete genome.</title>
        <authorList>
            <person name="Li Y."/>
            <person name="Wu S."/>
        </authorList>
    </citation>
    <scope>NUCLEOTIDE SEQUENCE [LARGE SCALE GENOMIC DNA]</scope>
    <source>
        <strain evidence="3 4">2W32</strain>
    </source>
</reference>
<sequence>MWQSIKKGQLLGHPIHLMLVHFPTALFTSALILNLLGLFVQNSLLHKTSFYVVLFGLAGGVLAAFFGFLDYAKLGDSPKVFKIATWHGGVQLLVLMLFIVVAGIQYRAYPDIRAPGLLQLGLMGLGVGLLITGNYLGGELVLSYKVGLDESRDG</sequence>
<keyword evidence="4" id="KW-1185">Reference proteome</keyword>
<dbReference type="RefSeq" id="WP_165268548.1">
    <property type="nucleotide sequence ID" value="NZ_JAALLS010000011.1"/>
</dbReference>
<evidence type="ECO:0000313" key="4">
    <source>
        <dbReference type="Proteomes" id="UP000479132"/>
    </source>
</evidence>
<protein>
    <submittedName>
        <fullName evidence="3">DUF2231 domain-containing protein</fullName>
    </submittedName>
</protein>
<proteinExistence type="predicted"/>
<name>A0A6M1TJ32_9BACT</name>
<feature type="transmembrane region" description="Helical" evidence="1">
    <location>
        <begin position="116"/>
        <end position="136"/>
    </location>
</feature>